<dbReference type="AlphaFoldDB" id="A0AAD9NV69"/>
<dbReference type="InterPro" id="IPR001611">
    <property type="entry name" value="Leu-rich_rpt"/>
</dbReference>
<dbReference type="PANTHER" id="PTHR24114">
    <property type="entry name" value="LEUCINE RICH REPEAT FAMILY PROTEIN"/>
    <property type="match status" value="1"/>
</dbReference>
<comment type="caution">
    <text evidence="3">The sequence shown here is derived from an EMBL/GenBank/DDBJ whole genome shotgun (WGS) entry which is preliminary data.</text>
</comment>
<dbReference type="EMBL" id="JAODUO010000430">
    <property type="protein sequence ID" value="KAK2180714.1"/>
    <property type="molecule type" value="Genomic_DNA"/>
</dbReference>
<name>A0AAD9NV69_RIDPI</name>
<keyword evidence="4" id="KW-1185">Reference proteome</keyword>
<dbReference type="Gene3D" id="3.80.10.10">
    <property type="entry name" value="Ribonuclease Inhibitor"/>
    <property type="match status" value="1"/>
</dbReference>
<accession>A0AAD9NV69</accession>
<feature type="compositionally biased region" description="Acidic residues" evidence="1">
    <location>
        <begin position="17"/>
        <end position="36"/>
    </location>
</feature>
<evidence type="ECO:0000256" key="1">
    <source>
        <dbReference type="SAM" id="MobiDB-lite"/>
    </source>
</evidence>
<dbReference type="Pfam" id="PF13516">
    <property type="entry name" value="LRR_6"/>
    <property type="match status" value="4"/>
</dbReference>
<evidence type="ECO:0000259" key="2">
    <source>
        <dbReference type="PROSITE" id="PS50222"/>
    </source>
</evidence>
<evidence type="ECO:0000313" key="4">
    <source>
        <dbReference type="Proteomes" id="UP001209878"/>
    </source>
</evidence>
<dbReference type="GO" id="GO:0005509">
    <property type="term" value="F:calcium ion binding"/>
    <property type="evidence" value="ECO:0007669"/>
    <property type="project" value="InterPro"/>
</dbReference>
<feature type="region of interest" description="Disordered" evidence="1">
    <location>
        <begin position="1"/>
        <end position="42"/>
    </location>
</feature>
<organism evidence="3 4">
    <name type="scientific">Ridgeia piscesae</name>
    <name type="common">Tubeworm</name>
    <dbReference type="NCBI Taxonomy" id="27915"/>
    <lineage>
        <taxon>Eukaryota</taxon>
        <taxon>Metazoa</taxon>
        <taxon>Spiralia</taxon>
        <taxon>Lophotrochozoa</taxon>
        <taxon>Annelida</taxon>
        <taxon>Polychaeta</taxon>
        <taxon>Sedentaria</taxon>
        <taxon>Canalipalpata</taxon>
        <taxon>Sabellida</taxon>
        <taxon>Siboglinidae</taxon>
        <taxon>Ridgeia</taxon>
    </lineage>
</organism>
<evidence type="ECO:0000313" key="3">
    <source>
        <dbReference type="EMBL" id="KAK2180714.1"/>
    </source>
</evidence>
<dbReference type="Gene3D" id="1.10.238.10">
    <property type="entry name" value="EF-hand"/>
    <property type="match status" value="1"/>
</dbReference>
<dbReference type="PROSITE" id="PS50222">
    <property type="entry name" value="EF_HAND_2"/>
    <property type="match status" value="1"/>
</dbReference>
<reference evidence="3" key="1">
    <citation type="journal article" date="2023" name="Mol. Biol. Evol.">
        <title>Third-Generation Sequencing Reveals the Adaptive Role of the Epigenome in Three Deep-Sea Polychaetes.</title>
        <authorList>
            <person name="Perez M."/>
            <person name="Aroh O."/>
            <person name="Sun Y."/>
            <person name="Lan Y."/>
            <person name="Juniper S.K."/>
            <person name="Young C.R."/>
            <person name="Angers B."/>
            <person name="Qian P.Y."/>
        </authorList>
    </citation>
    <scope>NUCLEOTIDE SEQUENCE</scope>
    <source>
        <strain evidence="3">R07B-5</strain>
    </source>
</reference>
<dbReference type="SMART" id="SM00368">
    <property type="entry name" value="LRR_RI"/>
    <property type="match status" value="8"/>
</dbReference>
<protein>
    <recommendedName>
        <fullName evidence="2">EF-hand domain-containing protein</fullName>
    </recommendedName>
</protein>
<dbReference type="Proteomes" id="UP001209878">
    <property type="component" value="Unassembled WGS sequence"/>
</dbReference>
<dbReference type="InterPro" id="IPR011992">
    <property type="entry name" value="EF-hand-dom_pair"/>
</dbReference>
<dbReference type="SUPFAM" id="SSF52047">
    <property type="entry name" value="RNI-like"/>
    <property type="match status" value="1"/>
</dbReference>
<dbReference type="SUPFAM" id="SSF47473">
    <property type="entry name" value="EF-hand"/>
    <property type="match status" value="1"/>
</dbReference>
<gene>
    <name evidence="3" type="ORF">NP493_430g03017</name>
</gene>
<dbReference type="PANTHER" id="PTHR24114:SF50">
    <property type="entry name" value="RNI-LIKE PROTEIN"/>
    <property type="match status" value="1"/>
</dbReference>
<dbReference type="InterPro" id="IPR002048">
    <property type="entry name" value="EF_hand_dom"/>
</dbReference>
<dbReference type="InterPro" id="IPR032675">
    <property type="entry name" value="LRR_dom_sf"/>
</dbReference>
<feature type="domain" description="EF-hand" evidence="2">
    <location>
        <begin position="391"/>
        <end position="426"/>
    </location>
</feature>
<sequence>MKILSRMKARSAPTPELAEEESGDEDWDTDLEDEDSTNMHDTSGRTAYREVCERLGVVPVSYFTRHISDQQLTMRYHGLGPVGTKAIAKVLRANVHIEKLNLAGNWMEAIGGIHIAHMLLENEYISELNLSDNKLGSVGGYHVAKTLNVNTALRHVDLAGNGFAETDAEYFAGVLEQNKFLKSLNISRNRFGEMSGLRMGPAIGTNDVLEHLDLSWNEIRREGAVSVARGLKENIRIKTCNLSWNGFGPEGGAALADAIATNEALIELDISGNRLDIQSALLIAKAISTNEQLQILRIGNNPISTMGCIALAKSIKESEVSILTCLDLKDIPVEYEFLAIVDEIRKKRPDFEVVYGSVMRSGNTPEDIGKRAVDPSAPKDPLLVLQEHLIVNDTRILDILAKFDPDDTKNVTPEQFTSALEELGVPYTKEQLDDIAKKLGKNEDGMIYYG</sequence>
<proteinExistence type="predicted"/>
<dbReference type="InterPro" id="IPR052394">
    <property type="entry name" value="LRR-containing"/>
</dbReference>